<feature type="region of interest" description="Disordered" evidence="1">
    <location>
        <begin position="136"/>
        <end position="171"/>
    </location>
</feature>
<feature type="region of interest" description="Disordered" evidence="1">
    <location>
        <begin position="753"/>
        <end position="775"/>
    </location>
</feature>
<evidence type="ECO:0000313" key="3">
    <source>
        <dbReference type="Proteomes" id="UP001175211"/>
    </source>
</evidence>
<comment type="caution">
    <text evidence="2">The sequence shown here is derived from an EMBL/GenBank/DDBJ whole genome shotgun (WGS) entry which is preliminary data.</text>
</comment>
<evidence type="ECO:0000256" key="1">
    <source>
        <dbReference type="SAM" id="MobiDB-lite"/>
    </source>
</evidence>
<dbReference type="AlphaFoldDB" id="A0AA39JDL6"/>
<feature type="region of interest" description="Disordered" evidence="1">
    <location>
        <begin position="592"/>
        <end position="615"/>
    </location>
</feature>
<proteinExistence type="predicted"/>
<protein>
    <recommendedName>
        <fullName evidence="4">Chromatin elongation factor spt5</fullName>
    </recommendedName>
</protein>
<feature type="compositionally biased region" description="Acidic residues" evidence="1">
    <location>
        <begin position="138"/>
        <end position="152"/>
    </location>
</feature>
<evidence type="ECO:0000313" key="2">
    <source>
        <dbReference type="EMBL" id="KAK0440678.1"/>
    </source>
</evidence>
<name>A0AA39JDL6_ARMTA</name>
<dbReference type="GeneID" id="85353859"/>
<accession>A0AA39JDL6</accession>
<sequence length="775" mass="86583">MFTTNSACETTSHRVPTQEVEFKDMLPRGGSRALVVSARDGRDINRFSVAIARYGLSEQVSKYNDDDLGLEGEGRGRGISAIPKMMVGVYGMRVVGLAIQKNKNAGDFRGHKRSIFSPLHALARNINDLEAGVAHEEFDSDSSDENEDEDGFIAEGDVSDSTSDSPNFSDLCSPALDGDEWDSLLERAKTRANFSERPLDGDEGYNLGLLDAPPELWVLSCFGVKAAFIMPLMEKQVWLEADMSASLKNWLVDIPGVVHRNQQVVLHAVSPHESRRVLSSTLTPPFVPGSWVKVRRGNLQGDVGMGSTYEHDLLVSRIVFSLIEIARKIPDNLATLFAQSRHPQVRKNIYSVPRISEWCFHEGEMITDTSKGQSGTIRSIGEHAVEAEFTDGLFPVTWANCRKEFNIGQYVEISEGESGDRWSGWIHAIENGMLHLISPPGRTNYAIEARGVHPNAVVAIPAPDGLYDSPAQATQSLASTPSAPWKGVMVLITKKRHHWRGKKGYVIDVNPTIDLDTQKAGLAVLVELAVYDPNIPFGRLWFPYLDVVEEESWLPLNEARPLEVGQEFFHNLVPETNVLQSKGRRIPTIVLSQQPEEPGNATPLPDPSERCLSPAWNPSSPDPPLHWCLDSRLLGARFRVQYNGRQIVALTKRNSRRDIICVRNDTSLEEDLDPARVLAIHPKIRHYDMFLVISGEHCGKWVRSIQFSKRSSSDNTDIDWTVAVVIPRAPYLPDNVTDERLILHNSRMTVAEETRESKALNSTLRRQLRQPSRDY</sequence>
<reference evidence="2" key="1">
    <citation type="submission" date="2023-06" db="EMBL/GenBank/DDBJ databases">
        <authorList>
            <consortium name="Lawrence Berkeley National Laboratory"/>
            <person name="Ahrendt S."/>
            <person name="Sahu N."/>
            <person name="Indic B."/>
            <person name="Wong-Bajracharya J."/>
            <person name="Merenyi Z."/>
            <person name="Ke H.-M."/>
            <person name="Monk M."/>
            <person name="Kocsube S."/>
            <person name="Drula E."/>
            <person name="Lipzen A."/>
            <person name="Balint B."/>
            <person name="Henrissat B."/>
            <person name="Andreopoulos B."/>
            <person name="Martin F.M."/>
            <person name="Harder C.B."/>
            <person name="Rigling D."/>
            <person name="Ford K.L."/>
            <person name="Foster G.D."/>
            <person name="Pangilinan J."/>
            <person name="Papanicolaou A."/>
            <person name="Barry K."/>
            <person name="LaButti K."/>
            <person name="Viragh M."/>
            <person name="Koriabine M."/>
            <person name="Yan M."/>
            <person name="Riley R."/>
            <person name="Champramary S."/>
            <person name="Plett K.L."/>
            <person name="Tsai I.J."/>
            <person name="Slot J."/>
            <person name="Sipos G."/>
            <person name="Plett J."/>
            <person name="Nagy L.G."/>
            <person name="Grigoriev I.V."/>
        </authorList>
    </citation>
    <scope>NUCLEOTIDE SEQUENCE</scope>
    <source>
        <strain evidence="2">CCBAS 213</strain>
    </source>
</reference>
<gene>
    <name evidence="2" type="ORF">EV420DRAFT_1485886</name>
</gene>
<organism evidence="2 3">
    <name type="scientific">Armillaria tabescens</name>
    <name type="common">Ringless honey mushroom</name>
    <name type="synonym">Agaricus tabescens</name>
    <dbReference type="NCBI Taxonomy" id="1929756"/>
    <lineage>
        <taxon>Eukaryota</taxon>
        <taxon>Fungi</taxon>
        <taxon>Dikarya</taxon>
        <taxon>Basidiomycota</taxon>
        <taxon>Agaricomycotina</taxon>
        <taxon>Agaricomycetes</taxon>
        <taxon>Agaricomycetidae</taxon>
        <taxon>Agaricales</taxon>
        <taxon>Marasmiineae</taxon>
        <taxon>Physalacriaceae</taxon>
        <taxon>Desarmillaria</taxon>
    </lineage>
</organism>
<dbReference type="EMBL" id="JAUEPS010000075">
    <property type="protein sequence ID" value="KAK0440678.1"/>
    <property type="molecule type" value="Genomic_DNA"/>
</dbReference>
<keyword evidence="3" id="KW-1185">Reference proteome</keyword>
<feature type="compositionally biased region" description="Polar residues" evidence="1">
    <location>
        <begin position="159"/>
        <end position="170"/>
    </location>
</feature>
<dbReference type="RefSeq" id="XP_060323686.1">
    <property type="nucleotide sequence ID" value="XM_060470311.1"/>
</dbReference>
<dbReference type="Proteomes" id="UP001175211">
    <property type="component" value="Unassembled WGS sequence"/>
</dbReference>
<evidence type="ECO:0008006" key="4">
    <source>
        <dbReference type="Google" id="ProtNLM"/>
    </source>
</evidence>